<organism evidence="4 5">
    <name type="scientific">Candidatus Staskawiczbacteria bacterium RIFCSPHIGHO2_02_FULL_33_16</name>
    <dbReference type="NCBI Taxonomy" id="1802204"/>
    <lineage>
        <taxon>Bacteria</taxon>
        <taxon>Candidatus Staskawicziibacteriota</taxon>
    </lineage>
</organism>
<evidence type="ECO:0000256" key="3">
    <source>
        <dbReference type="SAM" id="Phobius"/>
    </source>
</evidence>
<feature type="transmembrane region" description="Helical" evidence="3">
    <location>
        <begin position="307"/>
        <end position="332"/>
    </location>
</feature>
<feature type="transmembrane region" description="Helical" evidence="3">
    <location>
        <begin position="48"/>
        <end position="73"/>
    </location>
</feature>
<feature type="transmembrane region" description="Helical" evidence="3">
    <location>
        <begin position="276"/>
        <end position="295"/>
    </location>
</feature>
<dbReference type="AlphaFoldDB" id="A0A1G2HWB4"/>
<keyword evidence="3" id="KW-0472">Membrane</keyword>
<name>A0A1G2HWB4_9BACT</name>
<keyword evidence="3" id="KW-1133">Transmembrane helix</keyword>
<evidence type="ECO:0000256" key="2">
    <source>
        <dbReference type="SAM" id="MobiDB-lite"/>
    </source>
</evidence>
<accession>A0A1G2HWB4</accession>
<comment type="caution">
    <text evidence="4">The sequence shown here is derived from an EMBL/GenBank/DDBJ whole genome shotgun (WGS) entry which is preliminary data.</text>
</comment>
<feature type="transmembrane region" description="Helical" evidence="3">
    <location>
        <begin position="180"/>
        <end position="198"/>
    </location>
</feature>
<feature type="transmembrane region" description="Helical" evidence="3">
    <location>
        <begin position="148"/>
        <end position="168"/>
    </location>
</feature>
<dbReference type="EMBL" id="MHOQ01000022">
    <property type="protein sequence ID" value="OGZ66765.1"/>
    <property type="molecule type" value="Genomic_DNA"/>
</dbReference>
<protein>
    <submittedName>
        <fullName evidence="4">Uncharacterized protein</fullName>
    </submittedName>
</protein>
<feature type="transmembrane region" description="Helical" evidence="3">
    <location>
        <begin position="344"/>
        <end position="367"/>
    </location>
</feature>
<dbReference type="Proteomes" id="UP000179183">
    <property type="component" value="Unassembled WGS sequence"/>
</dbReference>
<evidence type="ECO:0000313" key="5">
    <source>
        <dbReference type="Proteomes" id="UP000179183"/>
    </source>
</evidence>
<evidence type="ECO:0000256" key="1">
    <source>
        <dbReference type="SAM" id="Coils"/>
    </source>
</evidence>
<feature type="transmembrane region" description="Helical" evidence="3">
    <location>
        <begin position="244"/>
        <end position="269"/>
    </location>
</feature>
<feature type="region of interest" description="Disordered" evidence="2">
    <location>
        <begin position="849"/>
        <end position="872"/>
    </location>
</feature>
<gene>
    <name evidence="4" type="ORF">A3D34_03580</name>
</gene>
<feature type="transmembrane region" description="Helical" evidence="3">
    <location>
        <begin position="94"/>
        <end position="121"/>
    </location>
</feature>
<sequence length="1169" mass="130071">MPDFFRSILKIFKQKKILFSVFLFAFLIGISLPNIASANWFTDFSTTLGNIVIGSGNAVVLTAQGIAFMANLVATGWEIFSEAMSGSTNWPATIVVLISNLISIIFFYIAYGSAVLFRFVLDQMINNPDLSITRRAEFLTAWNVVKSWANMLIVLGFIAASTMMILGFMVDKAKALLPKIIITAILINFSVVLVGLFIDSSNIIMRSLTVGGDQEANIVLIIDDVWNETIWELEPIAETNIYKAFAYFGINLLFDALYFFVAFILFCFALLLIQRYVLLAILFVLSPLAFALNVFPYEKAQKLFGDWWGQFLKYCFIGLGAAFFLNLSVNVLRAYNWVFTGDTVTALVNLTFQFIIVVGFLAIGMHLTYKSSGPIASAVMSVATKIASAIITGGTSTAMAGMKRTGITDGLKDVKNKVADSRLVSWGRDKIYGKGKSETVKKDREAKELDPVREQFKNIKDVKKLASIAENGTAAESAVATEMLARNGTLDAIKDKSQRDRIVKQAVSQGVSARDIASFDPDYATLNKGAMAEAQRKLIGTTAVGSVNLANNKTGRDLQYTEDDIVNPNSLLGTMMKKQAEQIVTRQAASTADRKFATEASDIDLRTMVDEGGWRGAAATDELTRRELLHTKETDPNKIDQLLKENDYYGLSTRRNYQKQDIRMNAFDKEAVKRIQSETDSDGIHIFGEDSAAKEEVVRRKAETLNAYDIERLDSSVLGGKYGAVIARQIANSPQQMRAVDDKAGPKLKKAVYASLVADVDDPEYIKNLAQIPSAMMEDAISGATKEVKEEIRKRFYTTKAIHRAGNSPEGFKDLEKYVQGVGTSSEEAENLRAFVTGANKLPEQNIEEAKPDDTKPYDPQMRPGEGSKIVGVKGNFGEIRMSPVDEAKIEKDETTEALGVVSKIGGGYLSEEEQKQLAGEVAGLRAKVRRKEILRKKGVDEGQLSPGERDESIKILDELKEYGIDEQTPFISHKEAYNHVEAKKMKQEGIKLTTNERDGLIEKIVDLKKSNKSTAKQYDASGVPPTFPSFGELKAVFEDSNSFNKDPKYYSGRFEEEKRKILREKLTAKRRAASKATDKDKAQDIAQWGGKYGFKTNPIEYLKRIKARIEGKEEFTDMEKAKIAERMIELNKRIKETGREYMSLEDAYEVIADEMKGEIMQEKLKEKG</sequence>
<reference evidence="4 5" key="1">
    <citation type="journal article" date="2016" name="Nat. Commun.">
        <title>Thousands of microbial genomes shed light on interconnected biogeochemical processes in an aquifer system.</title>
        <authorList>
            <person name="Anantharaman K."/>
            <person name="Brown C.T."/>
            <person name="Hug L.A."/>
            <person name="Sharon I."/>
            <person name="Castelle C.J."/>
            <person name="Probst A.J."/>
            <person name="Thomas B.C."/>
            <person name="Singh A."/>
            <person name="Wilkins M.J."/>
            <person name="Karaoz U."/>
            <person name="Brodie E.L."/>
            <person name="Williams K.H."/>
            <person name="Hubbard S.S."/>
            <person name="Banfield J.F."/>
        </authorList>
    </citation>
    <scope>NUCLEOTIDE SEQUENCE [LARGE SCALE GENOMIC DNA]</scope>
</reference>
<evidence type="ECO:0000313" key="4">
    <source>
        <dbReference type="EMBL" id="OGZ66765.1"/>
    </source>
</evidence>
<keyword evidence="3" id="KW-0812">Transmembrane</keyword>
<proteinExistence type="predicted"/>
<feature type="coiled-coil region" evidence="1">
    <location>
        <begin position="1121"/>
        <end position="1148"/>
    </location>
</feature>
<keyword evidence="1" id="KW-0175">Coiled coil</keyword>